<dbReference type="EnsemblMetazoa" id="XM_019999534.1">
    <property type="protein sequence ID" value="XP_019855093.1"/>
    <property type="gene ID" value="LOC100635405"/>
</dbReference>
<dbReference type="PANTHER" id="PTHR24348">
    <property type="entry name" value="SERINE/THREONINE-PROTEIN KINASE UNC-51-RELATED"/>
    <property type="match status" value="1"/>
</dbReference>
<dbReference type="InterPro" id="IPR045269">
    <property type="entry name" value="Atg1-like"/>
</dbReference>
<dbReference type="FunCoup" id="A0A1X7UB96">
    <property type="interactions" value="301"/>
</dbReference>
<evidence type="ECO:0000256" key="1">
    <source>
        <dbReference type="ARBA" id="ARBA00004496"/>
    </source>
</evidence>
<dbReference type="CDD" id="cd14121">
    <property type="entry name" value="STKc_ULK3"/>
    <property type="match status" value="1"/>
</dbReference>
<dbReference type="eggNOG" id="KOG0595">
    <property type="taxonomic scope" value="Eukaryota"/>
</dbReference>
<sequence length="462" mass="52366">MASASGIRGNPSGNPGQSLRPTRRTVTSSIAPVREGLPRPGGLILMECLGSGSYATVYKAMMKSNKRIVAVKCIERKRLNSASAENLFTEIKVMKGIDHKHIVRMLDFEWNSEHIFIMLDYCGGGDLSHFISSRKTLKESLARKFLRQLALAMQFLRSKGIAHMDLKPQNLLLTEPPKTILKIADFGMAQLLKDNDHGASFRGSPLYMAPEVMLGKTYDAKVDLWSIGVILFEILYGFAPYHSSTIEELHLRVLNDTPIVIPSVPETSSKCKEVLRGLLERDPCQRISFEEFFDHPYIDLEHMPGPECLSKARELVKQAVVKDSDGKYSSAVNYYCQALDYFVPALDYEEDHRTKESLKDMIEQYIARAEYLKSLVRTQKPSLRDTAGENRKRILEEMQAEFPQLKDVHSLIEEADQLEDRHSYHSAREIYKEAVSILLPLIEKADSPEKKKLIASEVQVFL</sequence>
<dbReference type="GO" id="GO:0061709">
    <property type="term" value="P:reticulophagy"/>
    <property type="evidence" value="ECO:0007669"/>
    <property type="project" value="TreeGrafter"/>
</dbReference>
<dbReference type="GO" id="GO:0034727">
    <property type="term" value="P:piecemeal microautophagy of the nucleus"/>
    <property type="evidence" value="ECO:0007669"/>
    <property type="project" value="TreeGrafter"/>
</dbReference>
<dbReference type="GO" id="GO:0005524">
    <property type="term" value="F:ATP binding"/>
    <property type="evidence" value="ECO:0007669"/>
    <property type="project" value="UniProtKB-UniRule"/>
</dbReference>
<dbReference type="Gene3D" id="1.10.510.10">
    <property type="entry name" value="Transferase(Phosphotransferase) domain 1"/>
    <property type="match status" value="1"/>
</dbReference>
<feature type="binding site" evidence="15">
    <location>
        <position position="72"/>
    </location>
    <ligand>
        <name>ATP</name>
        <dbReference type="ChEBI" id="CHEBI:30616"/>
    </ligand>
</feature>
<evidence type="ECO:0000256" key="17">
    <source>
        <dbReference type="SAM" id="MobiDB-lite"/>
    </source>
</evidence>
<dbReference type="PANTHER" id="PTHR24348:SF65">
    <property type="entry name" value="SERINE_THREONINE-PROTEIN KINASE ULK3"/>
    <property type="match status" value="1"/>
</dbReference>
<dbReference type="SMART" id="SM00745">
    <property type="entry name" value="MIT"/>
    <property type="match status" value="1"/>
</dbReference>
<evidence type="ECO:0000256" key="16">
    <source>
        <dbReference type="RuleBase" id="RU000304"/>
    </source>
</evidence>
<evidence type="ECO:0000256" key="13">
    <source>
        <dbReference type="ARBA" id="ARBA00047899"/>
    </source>
</evidence>
<accession>A0A1X7UB96</accession>
<dbReference type="InterPro" id="IPR008271">
    <property type="entry name" value="Ser/Thr_kinase_AS"/>
</dbReference>
<comment type="catalytic activity">
    <reaction evidence="14">
        <text>L-seryl-[protein] + ATP = O-phospho-L-seryl-[protein] + ADP + H(+)</text>
        <dbReference type="Rhea" id="RHEA:17989"/>
        <dbReference type="Rhea" id="RHEA-COMP:9863"/>
        <dbReference type="Rhea" id="RHEA-COMP:11604"/>
        <dbReference type="ChEBI" id="CHEBI:15378"/>
        <dbReference type="ChEBI" id="CHEBI:29999"/>
        <dbReference type="ChEBI" id="CHEBI:30616"/>
        <dbReference type="ChEBI" id="CHEBI:83421"/>
        <dbReference type="ChEBI" id="CHEBI:456216"/>
        <dbReference type="EC" id="2.7.11.1"/>
    </reaction>
</comment>
<evidence type="ECO:0000256" key="9">
    <source>
        <dbReference type="ARBA" id="ARBA00022777"/>
    </source>
</evidence>
<evidence type="ECO:0000256" key="3">
    <source>
        <dbReference type="ARBA" id="ARBA00021644"/>
    </source>
</evidence>
<dbReference type="PROSITE" id="PS00107">
    <property type="entry name" value="PROTEIN_KINASE_ATP"/>
    <property type="match status" value="1"/>
</dbReference>
<dbReference type="GO" id="GO:0042594">
    <property type="term" value="P:response to starvation"/>
    <property type="evidence" value="ECO:0007669"/>
    <property type="project" value="TreeGrafter"/>
</dbReference>
<dbReference type="EnsemblMetazoa" id="Aqu2.1.25223_001">
    <property type="protein sequence ID" value="Aqu2.1.25223_001"/>
    <property type="gene ID" value="Aqu2.1.25223"/>
</dbReference>
<dbReference type="CDD" id="cd02656">
    <property type="entry name" value="MIT"/>
    <property type="match status" value="1"/>
</dbReference>
<reference evidence="19" key="2">
    <citation type="submission" date="2017-05" db="UniProtKB">
        <authorList>
            <consortium name="EnsemblMetazoa"/>
        </authorList>
    </citation>
    <scope>IDENTIFICATION</scope>
</reference>
<dbReference type="InterPro" id="IPR036181">
    <property type="entry name" value="MIT_dom_sf"/>
</dbReference>
<dbReference type="GO" id="GO:0000422">
    <property type="term" value="P:autophagy of mitochondrion"/>
    <property type="evidence" value="ECO:0007669"/>
    <property type="project" value="TreeGrafter"/>
</dbReference>
<evidence type="ECO:0000313" key="19">
    <source>
        <dbReference type="EnsemblMetazoa" id="Aqu2.1.25223_001"/>
    </source>
</evidence>
<dbReference type="OrthoDB" id="346907at2759"/>
<evidence type="ECO:0000313" key="20">
    <source>
        <dbReference type="Proteomes" id="UP000007879"/>
    </source>
</evidence>
<comment type="catalytic activity">
    <reaction evidence="13">
        <text>L-threonyl-[protein] + ATP = O-phospho-L-threonyl-[protein] + ADP + H(+)</text>
        <dbReference type="Rhea" id="RHEA:46608"/>
        <dbReference type="Rhea" id="RHEA-COMP:11060"/>
        <dbReference type="Rhea" id="RHEA-COMP:11605"/>
        <dbReference type="ChEBI" id="CHEBI:15378"/>
        <dbReference type="ChEBI" id="CHEBI:30013"/>
        <dbReference type="ChEBI" id="CHEBI:30616"/>
        <dbReference type="ChEBI" id="CHEBI:61977"/>
        <dbReference type="ChEBI" id="CHEBI:456216"/>
        <dbReference type="EC" id="2.7.11.1"/>
    </reaction>
</comment>
<dbReference type="GO" id="GO:0034045">
    <property type="term" value="C:phagophore assembly site membrane"/>
    <property type="evidence" value="ECO:0007669"/>
    <property type="project" value="TreeGrafter"/>
</dbReference>
<gene>
    <name evidence="19" type="primary">100635405</name>
</gene>
<evidence type="ECO:0000256" key="6">
    <source>
        <dbReference type="ARBA" id="ARBA00022679"/>
    </source>
</evidence>
<keyword evidence="9" id="KW-0418">Kinase</keyword>
<proteinExistence type="inferred from homology"/>
<evidence type="ECO:0000256" key="4">
    <source>
        <dbReference type="ARBA" id="ARBA00022490"/>
    </source>
</evidence>
<dbReference type="PROSITE" id="PS00108">
    <property type="entry name" value="PROTEIN_KINASE_ST"/>
    <property type="match status" value="1"/>
</dbReference>
<dbReference type="InParanoid" id="A0A1X7UB96"/>
<evidence type="ECO:0000256" key="10">
    <source>
        <dbReference type="ARBA" id="ARBA00022840"/>
    </source>
</evidence>
<dbReference type="PROSITE" id="PS50011">
    <property type="entry name" value="PROTEIN_KINASE_DOM"/>
    <property type="match status" value="1"/>
</dbReference>
<evidence type="ECO:0000256" key="15">
    <source>
        <dbReference type="PROSITE-ProRule" id="PRU10141"/>
    </source>
</evidence>
<dbReference type="GO" id="GO:0005776">
    <property type="term" value="C:autophagosome"/>
    <property type="evidence" value="ECO:0007669"/>
    <property type="project" value="TreeGrafter"/>
</dbReference>
<dbReference type="KEGG" id="aqu:100635405"/>
<evidence type="ECO:0000259" key="18">
    <source>
        <dbReference type="PROSITE" id="PS50011"/>
    </source>
</evidence>
<evidence type="ECO:0000256" key="8">
    <source>
        <dbReference type="ARBA" id="ARBA00022741"/>
    </source>
</evidence>
<feature type="region of interest" description="Disordered" evidence="17">
    <location>
        <begin position="1"/>
        <end position="34"/>
    </location>
</feature>
<dbReference type="GO" id="GO:0004674">
    <property type="term" value="F:protein serine/threonine kinase activity"/>
    <property type="evidence" value="ECO:0007669"/>
    <property type="project" value="UniProtKB-KW"/>
</dbReference>
<keyword evidence="20" id="KW-1185">Reference proteome</keyword>
<dbReference type="SMART" id="SM00220">
    <property type="entry name" value="S_TKc"/>
    <property type="match status" value="1"/>
</dbReference>
<protein>
    <recommendedName>
        <fullName evidence="3">Serine/threonine-protein kinase ULK3</fullName>
        <ecNumber evidence="2">2.7.11.1</ecNumber>
    </recommendedName>
    <alternativeName>
        <fullName evidence="12">Unc-51-like kinase 3</fullName>
    </alternativeName>
</protein>
<dbReference type="GO" id="GO:0005829">
    <property type="term" value="C:cytosol"/>
    <property type="evidence" value="ECO:0007669"/>
    <property type="project" value="TreeGrafter"/>
</dbReference>
<comment type="similarity">
    <text evidence="16">Belongs to the protein kinase superfamily.</text>
</comment>
<keyword evidence="11" id="KW-0072">Autophagy</keyword>
<dbReference type="Gene3D" id="1.20.58.80">
    <property type="entry name" value="Phosphotransferase system, lactose/cellobiose-type IIA subunit"/>
    <property type="match status" value="2"/>
</dbReference>
<dbReference type="Pfam" id="PF04212">
    <property type="entry name" value="MIT"/>
    <property type="match status" value="1"/>
</dbReference>
<dbReference type="GO" id="GO:0000045">
    <property type="term" value="P:autophagosome assembly"/>
    <property type="evidence" value="ECO:0007669"/>
    <property type="project" value="TreeGrafter"/>
</dbReference>
<dbReference type="InterPro" id="IPR017441">
    <property type="entry name" value="Protein_kinase_ATP_BS"/>
</dbReference>
<evidence type="ECO:0000256" key="11">
    <source>
        <dbReference type="ARBA" id="ARBA00023006"/>
    </source>
</evidence>
<evidence type="ECO:0000256" key="14">
    <source>
        <dbReference type="ARBA" id="ARBA00048679"/>
    </source>
</evidence>
<evidence type="ECO:0000256" key="12">
    <source>
        <dbReference type="ARBA" id="ARBA00032242"/>
    </source>
</evidence>
<evidence type="ECO:0000256" key="2">
    <source>
        <dbReference type="ARBA" id="ARBA00012513"/>
    </source>
</evidence>
<dbReference type="AlphaFoldDB" id="A0A1X7UB96"/>
<dbReference type="SUPFAM" id="SSF116846">
    <property type="entry name" value="MIT domain"/>
    <property type="match status" value="2"/>
</dbReference>
<keyword evidence="4" id="KW-0963">Cytoplasm</keyword>
<dbReference type="FunFam" id="1.10.510.10:FF:000571">
    <property type="entry name" value="Maternal embryonic leucine zipper kinase"/>
    <property type="match status" value="1"/>
</dbReference>
<dbReference type="EC" id="2.7.11.1" evidence="2"/>
<dbReference type="GO" id="GO:0010506">
    <property type="term" value="P:regulation of autophagy"/>
    <property type="evidence" value="ECO:0007669"/>
    <property type="project" value="InterPro"/>
</dbReference>
<keyword evidence="10 15" id="KW-0067">ATP-binding</keyword>
<keyword evidence="6" id="KW-0808">Transferase</keyword>
<dbReference type="FunFam" id="3.30.200.20:FF:000042">
    <property type="entry name" value="Aurora kinase A"/>
    <property type="match status" value="1"/>
</dbReference>
<dbReference type="SUPFAM" id="SSF56112">
    <property type="entry name" value="Protein kinase-like (PK-like)"/>
    <property type="match status" value="1"/>
</dbReference>
<dbReference type="Pfam" id="PF00069">
    <property type="entry name" value="Pkinase"/>
    <property type="match status" value="1"/>
</dbReference>
<evidence type="ECO:0000256" key="5">
    <source>
        <dbReference type="ARBA" id="ARBA00022527"/>
    </source>
</evidence>
<comment type="subcellular location">
    <subcellularLocation>
        <location evidence="1">Cytoplasm</location>
    </subcellularLocation>
</comment>
<dbReference type="InterPro" id="IPR007330">
    <property type="entry name" value="MIT_dom"/>
</dbReference>
<feature type="domain" description="Protein kinase" evidence="18">
    <location>
        <begin position="43"/>
        <end position="298"/>
    </location>
</feature>
<organism evidence="19">
    <name type="scientific">Amphimedon queenslandica</name>
    <name type="common">Sponge</name>
    <dbReference type="NCBI Taxonomy" id="400682"/>
    <lineage>
        <taxon>Eukaryota</taxon>
        <taxon>Metazoa</taxon>
        <taxon>Porifera</taxon>
        <taxon>Demospongiae</taxon>
        <taxon>Heteroscleromorpha</taxon>
        <taxon>Haplosclerida</taxon>
        <taxon>Niphatidae</taxon>
        <taxon>Amphimedon</taxon>
    </lineage>
</organism>
<keyword evidence="7" id="KW-0677">Repeat</keyword>
<feature type="compositionally biased region" description="Polar residues" evidence="17">
    <location>
        <begin position="11"/>
        <end position="30"/>
    </location>
</feature>
<evidence type="ECO:0000256" key="7">
    <source>
        <dbReference type="ARBA" id="ARBA00022737"/>
    </source>
</evidence>
<keyword evidence="8 15" id="KW-0547">Nucleotide-binding</keyword>
<keyword evidence="5 16" id="KW-0723">Serine/threonine-protein kinase</keyword>
<dbReference type="InterPro" id="IPR000719">
    <property type="entry name" value="Prot_kinase_dom"/>
</dbReference>
<name>A0A1X7UB96_AMPQE</name>
<dbReference type="STRING" id="400682.A0A1X7UB96"/>
<reference evidence="20" key="1">
    <citation type="journal article" date="2010" name="Nature">
        <title>The Amphimedon queenslandica genome and the evolution of animal complexity.</title>
        <authorList>
            <person name="Srivastava M."/>
            <person name="Simakov O."/>
            <person name="Chapman J."/>
            <person name="Fahey B."/>
            <person name="Gauthier M.E."/>
            <person name="Mitros T."/>
            <person name="Richards G.S."/>
            <person name="Conaco C."/>
            <person name="Dacre M."/>
            <person name="Hellsten U."/>
            <person name="Larroux C."/>
            <person name="Putnam N.H."/>
            <person name="Stanke M."/>
            <person name="Adamska M."/>
            <person name="Darling A."/>
            <person name="Degnan S.M."/>
            <person name="Oakley T.H."/>
            <person name="Plachetzki D.C."/>
            <person name="Zhai Y."/>
            <person name="Adamski M."/>
            <person name="Calcino A."/>
            <person name="Cummins S.F."/>
            <person name="Goodstein D.M."/>
            <person name="Harris C."/>
            <person name="Jackson D.J."/>
            <person name="Leys S.P."/>
            <person name="Shu S."/>
            <person name="Woodcroft B.J."/>
            <person name="Vervoort M."/>
            <person name="Kosik K.S."/>
            <person name="Manning G."/>
            <person name="Degnan B.M."/>
            <person name="Rokhsar D.S."/>
        </authorList>
    </citation>
    <scope>NUCLEOTIDE SEQUENCE [LARGE SCALE GENOMIC DNA]</scope>
</reference>
<dbReference type="Proteomes" id="UP000007879">
    <property type="component" value="Unassembled WGS sequence"/>
</dbReference>
<dbReference type="InterPro" id="IPR011009">
    <property type="entry name" value="Kinase-like_dom_sf"/>
</dbReference>
<dbReference type="Gene3D" id="3.30.200.20">
    <property type="entry name" value="Phosphorylase Kinase, domain 1"/>
    <property type="match status" value="1"/>
</dbReference>